<feature type="region of interest" description="Disordered" evidence="2">
    <location>
        <begin position="388"/>
        <end position="514"/>
    </location>
</feature>
<feature type="region of interest" description="Disordered" evidence="2">
    <location>
        <begin position="925"/>
        <end position="949"/>
    </location>
</feature>
<dbReference type="InterPro" id="IPR039278">
    <property type="entry name" value="Red1"/>
</dbReference>
<keyword evidence="5" id="KW-1185">Reference proteome</keyword>
<keyword evidence="1" id="KW-0175">Coiled coil</keyword>
<dbReference type="PANTHER" id="PTHR21563:SF3">
    <property type="entry name" value="ZINC FINGER C3H1 DOMAIN-CONTAINING PROTEIN"/>
    <property type="match status" value="1"/>
</dbReference>
<dbReference type="InterPro" id="IPR019607">
    <property type="entry name" value="Putative_zinc-finger_domain"/>
</dbReference>
<name>A0A8C4K6F4_DRONO</name>
<feature type="region of interest" description="Disordered" evidence="2">
    <location>
        <begin position="310"/>
        <end position="362"/>
    </location>
</feature>
<dbReference type="SUPFAM" id="SSF48452">
    <property type="entry name" value="TPR-like"/>
    <property type="match status" value="1"/>
</dbReference>
<feature type="domain" description="Putative zinc-finger" evidence="3">
    <location>
        <begin position="1182"/>
        <end position="1202"/>
    </location>
</feature>
<feature type="compositionally biased region" description="Basic and acidic residues" evidence="2">
    <location>
        <begin position="251"/>
        <end position="270"/>
    </location>
</feature>
<feature type="region of interest" description="Disordered" evidence="2">
    <location>
        <begin position="1"/>
        <end position="138"/>
    </location>
</feature>
<feature type="compositionally biased region" description="Polar residues" evidence="2">
    <location>
        <begin position="207"/>
        <end position="222"/>
    </location>
</feature>
<organism evidence="4 5">
    <name type="scientific">Dromaius novaehollandiae</name>
    <name type="common">Emu</name>
    <dbReference type="NCBI Taxonomy" id="8790"/>
    <lineage>
        <taxon>Eukaryota</taxon>
        <taxon>Metazoa</taxon>
        <taxon>Chordata</taxon>
        <taxon>Craniata</taxon>
        <taxon>Vertebrata</taxon>
        <taxon>Euteleostomi</taxon>
        <taxon>Archelosauria</taxon>
        <taxon>Archosauria</taxon>
        <taxon>Dinosauria</taxon>
        <taxon>Saurischia</taxon>
        <taxon>Theropoda</taxon>
        <taxon>Coelurosauria</taxon>
        <taxon>Aves</taxon>
        <taxon>Palaeognathae</taxon>
        <taxon>Casuariiformes</taxon>
        <taxon>Dromaiidae</taxon>
        <taxon>Dromaius</taxon>
    </lineage>
</organism>
<dbReference type="Ensembl" id="ENSDNVT00000023577.1">
    <property type="protein sequence ID" value="ENSDNVP00000019573.1"/>
    <property type="gene ID" value="ENSDNVG00000013551.1"/>
</dbReference>
<dbReference type="GO" id="GO:0000178">
    <property type="term" value="C:exosome (RNase complex)"/>
    <property type="evidence" value="ECO:0007669"/>
    <property type="project" value="TreeGrafter"/>
</dbReference>
<sequence>MAAATAEAAAAPAEAALDPSGLSPKEEGELEDGEISDDDNNGSWPCGGGGGGGAEPGGGLVSSRPYSRRRPPPGLRGGISLSSSARRFPRSRHQPPPEMGHLHGHGGYRPKDSFRSHPPPLPAPRMPSGSHSESGPRLSFWERSHNALDRFRFRGRPYRGGGRWGRSRGGGDRGGNPPGRPPGGGGGAGFSGSQGWREPSPRKSKTFGRSPSRKQNYSSKNENSVEESFEDLLLKYKQIQLELEYINKDERLALSNREETEQQDDDKTVDTEDQITVESDSITTDAIKEVSPEEKNQVIAFQAFELKPLRQKLSTPAERSRLKKVKEGTKQSSQKSEVTESSQGAEDKEQTLARKLSTSDVTAEKKLFDDEEEMSELQLRLLALQSASKKWQQKEQQVMKESKEKLTKTKTVTQKVKASTKAHSTKKTSATAKQALRKQQTKTSKKMQQQKEQDRRQKEEDQRKQEEEEERRKREEEIRKIRDLSNQEEQYNRFMKLVGGKRRTRSRSSDTDLRWSLDKQSTDSAGGIYQYDNYDEVAMDTDSETNSPASPLINNPKKTVSLKTLKHLFSFLSQPVPSLSQLYVEGVSCVSLEPPPPLPPLPPEEPEQPPKPPFADEEEEEEMLLREELLKSLANKRAFRSEETSSNSGPPSPPVPDNLQSVPRSNLSAVSINTVSQPRVQSTKFVRVSRPPRAVITLPKHKSVVVTLNDSDDSESDGEPSNSANSVFGGLESMIKEARRNVEASKIKAAPKSEKENDPMRTPEALPEDKKIEYRLLKEEIASREKQRLIKTDPLRNNTSPANSDGEVDGIGRIAVVTKQVTEAEAKLKKNKLLLMKDESVLKHLLQQEAKKRENVRIAENKINKLAEQLQATEKILNANKMFLKKLQEQIHKVQQRVTVKKALALKYGEELARAKAVASKEIGKRKLEQDHLGPSKMLKLENSPASSPKKHSAELIALEKKRLQQLEYEYALKIQKLKEARALQTKEQSNIAPQAEEESEFALPQPSLHDLTQDKLSLDSEENYFDDEVLSNSNRERRRSFRETNSFTKPNLKHMDTPKQETMNKLSKKAAEEPELFLGLNIEELKKLYAKADSLKELLMKSTAFVTPREDLLCGQEISVDMGFVTSQNKQTEVKPFPFGPYHSPLLVFKSYRFSPYFRTKEKLYLSSVTHSNMIEPKQCFCRFDLTGTCNDDDCQWQHMKDCTLSRKQLFQDILSYNLELIGCSEKSTDDEISTATEKYVEKLFGINRDRMSVDQMAVLLASNVNESKGHTPPFTTWKDKRKWRPKYWRKPLLDSSSSEEEQFLGPVKYAHPTEHKAKVPTLDAVVTPDDVRYFTSETDDISNLEASVQENPCDVQLWIKLAYKYLNQNEGYLKVTPRSKENLYDIMLCRFLNLENSFDGKDYVCGRMLQFLMEGTRGEENPSLLSFELLETLLYRVHLSLFTGRHQNALALLQNALKSANEKIVSERLTVSDRCLAWLAYIHLIEFGILPVKFYDPANACPSRIMNKEPFLIPWQTIQDVKTDPDTLLAMFEDAIKTCTDESLDTDKRIAICFPLYRNMIALLKLLQRWESATELCRSLLELCPNNCQLLESLATLYLHTEQSDSAYKVWIAAFEKNPQNAEIFYQMCKFLISQGRSDSILSLLQDFVAAFFENACQEHSSMDLLRYLLNFPMPIEFTSPLYKEHLTDDIVNQQIPYLWQIYCLCQSLHATVGEALDAFEAALGAVMQQETVQNIWLDYLVFINSKVVGSNNKVQEFKLFTDLVNRCLVTVPTRYPIPFSTADYWTNYEFHNKVILFYLSCIPKSQHSKTLERFCSTMPTNPGLALRYESNVQILKLQAKMFTYNIPTCLAIWKICADLIFVFILQVHHLYQRALQKLPLCATLWKDQLLFEASGGGKTDNLRKLVSKCQEVGVSLDELLNLNTYRTESKNH</sequence>
<dbReference type="InterPro" id="IPR011990">
    <property type="entry name" value="TPR-like_helical_dom_sf"/>
</dbReference>
<feature type="compositionally biased region" description="Gly residues" evidence="2">
    <location>
        <begin position="45"/>
        <end position="60"/>
    </location>
</feature>
<feature type="coiled-coil region" evidence="1">
    <location>
        <begin position="842"/>
        <end position="904"/>
    </location>
</feature>
<protein>
    <submittedName>
        <fullName evidence="4">Zinc finger C3H1-type containing</fullName>
    </submittedName>
</protein>
<accession>A0A8C4K6F4</accession>
<evidence type="ECO:0000313" key="4">
    <source>
        <dbReference type="Ensembl" id="ENSDNVP00000019573.1"/>
    </source>
</evidence>
<dbReference type="PANTHER" id="PTHR21563">
    <property type="entry name" value="ZINC FINGER C3H1 DOMAIN-CONTAINING PROTEIN"/>
    <property type="match status" value="1"/>
</dbReference>
<feature type="compositionally biased region" description="Polar residues" evidence="2">
    <location>
        <begin position="330"/>
        <end position="344"/>
    </location>
</feature>
<feature type="compositionally biased region" description="Basic and acidic residues" evidence="2">
    <location>
        <begin position="925"/>
        <end position="934"/>
    </location>
</feature>
<evidence type="ECO:0000256" key="1">
    <source>
        <dbReference type="SAM" id="Coils"/>
    </source>
</evidence>
<feature type="compositionally biased region" description="Polar residues" evidence="2">
    <location>
        <begin position="274"/>
        <end position="284"/>
    </location>
</feature>
<feature type="compositionally biased region" description="Basic residues" evidence="2">
    <location>
        <begin position="435"/>
        <end position="445"/>
    </location>
</feature>
<feature type="compositionally biased region" description="Polar residues" evidence="2">
    <location>
        <begin position="658"/>
        <end position="684"/>
    </location>
</feature>
<dbReference type="GO" id="GO:0005634">
    <property type="term" value="C:nucleus"/>
    <property type="evidence" value="ECO:0007669"/>
    <property type="project" value="TreeGrafter"/>
</dbReference>
<feature type="compositionally biased region" description="Basic and acidic residues" evidence="2">
    <location>
        <begin position="449"/>
        <end position="485"/>
    </location>
</feature>
<feature type="compositionally biased region" description="Gly residues" evidence="2">
    <location>
        <begin position="158"/>
        <end position="192"/>
    </location>
</feature>
<dbReference type="Pfam" id="PF10650">
    <property type="entry name" value="zf-C3H1"/>
    <property type="match status" value="1"/>
</dbReference>
<feature type="compositionally biased region" description="Low complexity" evidence="2">
    <location>
        <begin position="1"/>
        <end position="16"/>
    </location>
</feature>
<dbReference type="SMART" id="SM00028">
    <property type="entry name" value="TPR"/>
    <property type="match status" value="2"/>
</dbReference>
<reference evidence="4" key="2">
    <citation type="submission" date="2025-09" db="UniProtKB">
        <authorList>
            <consortium name="Ensembl"/>
        </authorList>
    </citation>
    <scope>IDENTIFICATION</scope>
</reference>
<feature type="region of interest" description="Disordered" evidence="2">
    <location>
        <begin position="151"/>
        <end position="224"/>
    </location>
</feature>
<dbReference type="Gene3D" id="1.25.40.10">
    <property type="entry name" value="Tetratricopeptide repeat domain"/>
    <property type="match status" value="1"/>
</dbReference>
<proteinExistence type="predicted"/>
<feature type="region of interest" description="Disordered" evidence="2">
    <location>
        <begin position="594"/>
        <end position="686"/>
    </location>
</feature>
<feature type="compositionally biased region" description="Basic and acidic residues" evidence="2">
    <location>
        <begin position="397"/>
        <end position="407"/>
    </location>
</feature>
<evidence type="ECO:0000313" key="5">
    <source>
        <dbReference type="Proteomes" id="UP000694423"/>
    </source>
</evidence>
<evidence type="ECO:0000259" key="3">
    <source>
        <dbReference type="Pfam" id="PF10650"/>
    </source>
</evidence>
<feature type="region of interest" description="Disordered" evidence="2">
    <location>
        <begin position="251"/>
        <end position="289"/>
    </location>
</feature>
<reference evidence="4" key="1">
    <citation type="submission" date="2025-08" db="UniProtKB">
        <authorList>
            <consortium name="Ensembl"/>
        </authorList>
    </citation>
    <scope>IDENTIFICATION</scope>
</reference>
<dbReference type="InterPro" id="IPR019734">
    <property type="entry name" value="TPR_rpt"/>
</dbReference>
<evidence type="ECO:0000256" key="2">
    <source>
        <dbReference type="SAM" id="MobiDB-lite"/>
    </source>
</evidence>
<feature type="compositionally biased region" description="Acidic residues" evidence="2">
    <location>
        <begin position="28"/>
        <end position="40"/>
    </location>
</feature>
<feature type="compositionally biased region" description="Pro residues" evidence="2">
    <location>
        <begin position="594"/>
        <end position="613"/>
    </location>
</feature>
<feature type="region of interest" description="Disordered" evidence="2">
    <location>
        <begin position="1035"/>
        <end position="1061"/>
    </location>
</feature>
<dbReference type="Proteomes" id="UP000694423">
    <property type="component" value="Unplaced"/>
</dbReference>